<feature type="binding site" evidence="9">
    <location>
        <position position="123"/>
    </location>
    <ligand>
        <name>substrate</name>
    </ligand>
</feature>
<dbReference type="Gene3D" id="3.40.50.150">
    <property type="entry name" value="Vaccinia Virus protein VP39"/>
    <property type="match status" value="1"/>
</dbReference>
<keyword evidence="6 9" id="KW-0819">tRNA processing</keyword>
<dbReference type="GO" id="GO:0008176">
    <property type="term" value="F:tRNA (guanine(46)-N7)-methyltransferase activity"/>
    <property type="evidence" value="ECO:0007669"/>
    <property type="project" value="UniProtKB-UniRule"/>
</dbReference>
<dbReference type="NCBIfam" id="NF001080">
    <property type="entry name" value="PRK00121.2-2"/>
    <property type="match status" value="1"/>
</dbReference>
<keyword evidence="11" id="KW-1185">Reference proteome</keyword>
<evidence type="ECO:0000256" key="8">
    <source>
        <dbReference type="ARBA" id="ARBA00060767"/>
    </source>
</evidence>
<feature type="binding site" evidence="9">
    <location>
        <position position="70"/>
    </location>
    <ligand>
        <name>S-adenosyl-L-methionine</name>
        <dbReference type="ChEBI" id="CHEBI:59789"/>
    </ligand>
</feature>
<dbReference type="GO" id="GO:0043527">
    <property type="term" value="C:tRNA methyltransferase complex"/>
    <property type="evidence" value="ECO:0007669"/>
    <property type="project" value="TreeGrafter"/>
</dbReference>
<protein>
    <recommendedName>
        <fullName evidence="9">tRNA (guanine-N(7)-)-methyltransferase</fullName>
        <ecNumber evidence="9">2.1.1.33</ecNumber>
    </recommendedName>
    <alternativeName>
        <fullName evidence="9">tRNA (guanine(46)-N(7))-methyltransferase</fullName>
    </alternativeName>
    <alternativeName>
        <fullName evidence="9">tRNA(m7G46)-methyltransferase</fullName>
    </alternativeName>
</protein>
<evidence type="ECO:0000256" key="5">
    <source>
        <dbReference type="ARBA" id="ARBA00022691"/>
    </source>
</evidence>
<evidence type="ECO:0000256" key="4">
    <source>
        <dbReference type="ARBA" id="ARBA00022679"/>
    </source>
</evidence>
<comment type="caution">
    <text evidence="10">The sequence shown here is derived from an EMBL/GenBank/DDBJ whole genome shotgun (WGS) entry which is preliminary data.</text>
</comment>
<gene>
    <name evidence="9 10" type="primary">trmB</name>
    <name evidence="10" type="ORF">WR164_07180</name>
</gene>
<evidence type="ECO:0000256" key="3">
    <source>
        <dbReference type="ARBA" id="ARBA00022603"/>
    </source>
</evidence>
<evidence type="ECO:0000256" key="7">
    <source>
        <dbReference type="ARBA" id="ARBA00060552"/>
    </source>
</evidence>
<name>A0A9W6B248_9LACO</name>
<organism evidence="10 11">
    <name type="scientific">Philodulcilactobacillus myokoensis</name>
    <dbReference type="NCBI Taxonomy" id="2929573"/>
    <lineage>
        <taxon>Bacteria</taxon>
        <taxon>Bacillati</taxon>
        <taxon>Bacillota</taxon>
        <taxon>Bacilli</taxon>
        <taxon>Lactobacillales</taxon>
        <taxon>Lactobacillaceae</taxon>
        <taxon>Philodulcilactobacillus</taxon>
    </lineage>
</organism>
<comment type="catalytic activity">
    <reaction evidence="1 9">
        <text>guanosine(46) in tRNA + S-adenosyl-L-methionine = N(7)-methylguanosine(46) in tRNA + S-adenosyl-L-homocysteine</text>
        <dbReference type="Rhea" id="RHEA:42708"/>
        <dbReference type="Rhea" id="RHEA-COMP:10188"/>
        <dbReference type="Rhea" id="RHEA-COMP:10189"/>
        <dbReference type="ChEBI" id="CHEBI:57856"/>
        <dbReference type="ChEBI" id="CHEBI:59789"/>
        <dbReference type="ChEBI" id="CHEBI:74269"/>
        <dbReference type="ChEBI" id="CHEBI:74480"/>
        <dbReference type="EC" id="2.1.1.33"/>
    </reaction>
</comment>
<dbReference type="PROSITE" id="PS51625">
    <property type="entry name" value="SAM_MT_TRMB"/>
    <property type="match status" value="1"/>
</dbReference>
<evidence type="ECO:0000313" key="10">
    <source>
        <dbReference type="EMBL" id="GLB46739.1"/>
    </source>
</evidence>
<accession>A0A9W6B248</accession>
<proteinExistence type="inferred from homology"/>
<reference evidence="10" key="2">
    <citation type="journal article" date="2023" name="PLoS ONE">
        <title>Philodulcilactobacillus myokoensis gen. nov., sp. nov., a fructophilic, acidophilic, and agar-phobic lactic acid bacterium isolated from fermented vegetable extracts.</title>
        <authorList>
            <person name="Kouya T."/>
            <person name="Ishiyama Y."/>
            <person name="Ohashi S."/>
            <person name="Kumakubo R."/>
            <person name="Yamazaki T."/>
            <person name="Otaki T."/>
        </authorList>
    </citation>
    <scope>NUCLEOTIDE SEQUENCE</scope>
    <source>
        <strain evidence="10">WR16-4</strain>
    </source>
</reference>
<dbReference type="CDD" id="cd02440">
    <property type="entry name" value="AdoMet_MTases"/>
    <property type="match status" value="1"/>
</dbReference>
<keyword evidence="5 9" id="KW-0949">S-adenosyl-L-methionine</keyword>
<evidence type="ECO:0000313" key="11">
    <source>
        <dbReference type="Proteomes" id="UP001144204"/>
    </source>
</evidence>
<evidence type="ECO:0000256" key="1">
    <source>
        <dbReference type="ARBA" id="ARBA00000142"/>
    </source>
</evidence>
<comment type="function">
    <text evidence="2 9">Catalyzes the formation of N(7)-methylguanine at position 46 (m7G46) in tRNA.</text>
</comment>
<feature type="binding site" evidence="9">
    <location>
        <position position="119"/>
    </location>
    <ligand>
        <name>S-adenosyl-L-methionine</name>
        <dbReference type="ChEBI" id="CHEBI:59789"/>
    </ligand>
</feature>
<dbReference type="PANTHER" id="PTHR23417">
    <property type="entry name" value="3-DEOXY-D-MANNO-OCTULOSONIC-ACID TRANSFERASE/TRNA GUANINE-N 7 - -METHYLTRANSFERASE"/>
    <property type="match status" value="1"/>
</dbReference>
<feature type="binding site" evidence="9">
    <location>
        <position position="45"/>
    </location>
    <ligand>
        <name>S-adenosyl-L-methionine</name>
        <dbReference type="ChEBI" id="CHEBI:59789"/>
    </ligand>
</feature>
<feature type="region of interest" description="Interaction with RNA" evidence="9">
    <location>
        <begin position="125"/>
        <end position="130"/>
    </location>
</feature>
<dbReference type="RefSeq" id="WP_286136200.1">
    <property type="nucleotide sequence ID" value="NZ_BRPL01000002.1"/>
</dbReference>
<dbReference type="FunFam" id="3.40.50.150:FF:000035">
    <property type="entry name" value="tRNA (guanine-N(7)-)-methyltransferase"/>
    <property type="match status" value="1"/>
</dbReference>
<evidence type="ECO:0000256" key="9">
    <source>
        <dbReference type="HAMAP-Rule" id="MF_01057"/>
    </source>
</evidence>
<dbReference type="PANTHER" id="PTHR23417:SF14">
    <property type="entry name" value="PENTACOTRIPEPTIDE-REPEAT REGION OF PRORP DOMAIN-CONTAINING PROTEIN"/>
    <property type="match status" value="1"/>
</dbReference>
<dbReference type="HAMAP" id="MF_01057">
    <property type="entry name" value="tRNA_methyltr_TrmB"/>
    <property type="match status" value="1"/>
</dbReference>
<dbReference type="InterPro" id="IPR029063">
    <property type="entry name" value="SAM-dependent_MTases_sf"/>
</dbReference>
<dbReference type="Pfam" id="PF02390">
    <property type="entry name" value="Methyltransf_4"/>
    <property type="match status" value="1"/>
</dbReference>
<dbReference type="EC" id="2.1.1.33" evidence="9"/>
<feature type="binding site" evidence="9">
    <location>
        <begin position="193"/>
        <end position="196"/>
    </location>
    <ligand>
        <name>substrate</name>
    </ligand>
</feature>
<comment type="pathway">
    <text evidence="7 9">tRNA modification; N(7)-methylguanine-tRNA biosynthesis.</text>
</comment>
<evidence type="ECO:0000256" key="2">
    <source>
        <dbReference type="ARBA" id="ARBA00003015"/>
    </source>
</evidence>
<dbReference type="InterPro" id="IPR003358">
    <property type="entry name" value="tRNA_(Gua-N-7)_MeTrfase_Trmb"/>
</dbReference>
<dbReference type="Proteomes" id="UP001144204">
    <property type="component" value="Unassembled WGS sequence"/>
</dbReference>
<dbReference type="AlphaFoldDB" id="A0A9W6B248"/>
<dbReference type="SUPFAM" id="SSF53335">
    <property type="entry name" value="S-adenosyl-L-methionine-dependent methyltransferases"/>
    <property type="match status" value="1"/>
</dbReference>
<sequence length="216" mass="25320">MRVRNKPWAEPYITAHPNWIVTNPDRWIGKWKERFPNPNQPLQLEIGTGKGQFIVEMAKKYPQINFLGIEIQTSVIAMALRKAVNNELTNIQFLHTDGIMVDRLFNQNEVDAIYLNFSDPWPKKRHEKRRLTSPRFLNSYSKVLSPDAPIKFKTDNRGLFEYSLKTFNNQGLVFDDISLNLHNSPENKNNVQTEYEEKFSQNGPIYQAVVHFNRKN</sequence>
<dbReference type="NCBIfam" id="TIGR00091">
    <property type="entry name" value="tRNA (guanosine(46)-N7)-methyltransferase TrmB"/>
    <property type="match status" value="1"/>
</dbReference>
<reference evidence="10" key="1">
    <citation type="submission" date="2022-07" db="EMBL/GenBank/DDBJ databases">
        <authorList>
            <person name="Kouya T."/>
            <person name="Ishiyama Y."/>
        </authorList>
    </citation>
    <scope>NUCLEOTIDE SEQUENCE</scope>
    <source>
        <strain evidence="10">WR16-4</strain>
    </source>
</reference>
<feature type="binding site" evidence="9">
    <location>
        <position position="155"/>
    </location>
    <ligand>
        <name>substrate</name>
    </ligand>
</feature>
<comment type="similarity">
    <text evidence="8 9">Belongs to the class I-like SAM-binding methyltransferase superfamily. TrmB family.</text>
</comment>
<keyword evidence="4 9" id="KW-0808">Transferase</keyword>
<dbReference type="EMBL" id="BRPL01000002">
    <property type="protein sequence ID" value="GLB46739.1"/>
    <property type="molecule type" value="Genomic_DNA"/>
</dbReference>
<feature type="binding site" evidence="9">
    <location>
        <position position="97"/>
    </location>
    <ligand>
        <name>S-adenosyl-L-methionine</name>
        <dbReference type="ChEBI" id="CHEBI:59789"/>
    </ligand>
</feature>
<keyword evidence="3 9" id="KW-0489">Methyltransferase</keyword>
<dbReference type="InterPro" id="IPR055361">
    <property type="entry name" value="tRNA_methyltr_TrmB_bact"/>
</dbReference>
<evidence type="ECO:0000256" key="6">
    <source>
        <dbReference type="ARBA" id="ARBA00022694"/>
    </source>
</evidence>